<protein>
    <submittedName>
        <fullName evidence="2">Uncharacterized protein</fullName>
    </submittedName>
</protein>
<evidence type="ECO:0000313" key="2">
    <source>
        <dbReference type="EMBL" id="KKL48394.1"/>
    </source>
</evidence>
<dbReference type="EMBL" id="LAZR01033334">
    <property type="protein sequence ID" value="KKL48394.1"/>
    <property type="molecule type" value="Genomic_DNA"/>
</dbReference>
<dbReference type="AlphaFoldDB" id="A0A0F9CH12"/>
<name>A0A0F9CH12_9ZZZZ</name>
<organism evidence="2">
    <name type="scientific">marine sediment metagenome</name>
    <dbReference type="NCBI Taxonomy" id="412755"/>
    <lineage>
        <taxon>unclassified sequences</taxon>
        <taxon>metagenomes</taxon>
        <taxon>ecological metagenomes</taxon>
    </lineage>
</organism>
<reference evidence="2" key="1">
    <citation type="journal article" date="2015" name="Nature">
        <title>Complex archaea that bridge the gap between prokaryotes and eukaryotes.</title>
        <authorList>
            <person name="Spang A."/>
            <person name="Saw J.H."/>
            <person name="Jorgensen S.L."/>
            <person name="Zaremba-Niedzwiedzka K."/>
            <person name="Martijn J."/>
            <person name="Lind A.E."/>
            <person name="van Eijk R."/>
            <person name="Schleper C."/>
            <person name="Guy L."/>
            <person name="Ettema T.J."/>
        </authorList>
    </citation>
    <scope>NUCLEOTIDE SEQUENCE</scope>
</reference>
<evidence type="ECO:0000256" key="1">
    <source>
        <dbReference type="SAM" id="Phobius"/>
    </source>
</evidence>
<feature type="transmembrane region" description="Helical" evidence="1">
    <location>
        <begin position="34"/>
        <end position="63"/>
    </location>
</feature>
<proteinExistence type="predicted"/>
<keyword evidence="1" id="KW-1133">Transmembrane helix</keyword>
<accession>A0A0F9CH12</accession>
<keyword evidence="1" id="KW-0812">Transmembrane</keyword>
<keyword evidence="1" id="KW-0472">Membrane</keyword>
<gene>
    <name evidence="2" type="ORF">LCGC14_2325950</name>
</gene>
<sequence length="68" mass="7440">MKLLWLGIAMVVLGAIFGNPVPWALMTYTECPELHYLARIIGMVSAVVFLSGFVVLFGAAGYYSSLNR</sequence>
<comment type="caution">
    <text evidence="2">The sequence shown here is derived from an EMBL/GenBank/DDBJ whole genome shotgun (WGS) entry which is preliminary data.</text>
</comment>